<reference evidence="5" key="1">
    <citation type="submission" date="2017-05" db="EMBL/GenBank/DDBJ databases">
        <authorList>
            <person name="Macchi M."/>
            <person name="Festa S."/>
            <person name="Coppotelli B.M."/>
            <person name="Morelli I.S."/>
        </authorList>
    </citation>
    <scope>NUCLEOTIDE SEQUENCE [LARGE SCALE GENOMIC DNA]</scope>
    <source>
        <strain evidence="5">I</strain>
    </source>
</reference>
<sequence>MTIMTEPATLPTAPAPGDRLAQIQEFLLVCDQFKQITRQNYLTDGSRRETDAEHTWHMALYALLLKDEIGFEVDIARVLSLVLTHDLVEIHAGDTFAYDDVGRQDQAAREAEAAVKLFGLLPPDLRDKVHGWWTEFEAGETPEARYARALDRLQAFAQNVMSGGKSWHEHGVTRTRTFSRMQEALDADPTLRLLVERLYGHADREKSWVPEPAAKSEG</sequence>
<dbReference type="InterPro" id="IPR039356">
    <property type="entry name" value="YfbR/HDDC2"/>
</dbReference>
<dbReference type="EMBL" id="NHON01000058">
    <property type="protein sequence ID" value="OWJ64426.1"/>
    <property type="molecule type" value="Genomic_DNA"/>
</dbReference>
<name>A0A211ZGV3_9PROT</name>
<comment type="caution">
    <text evidence="4">The sequence shown here is derived from an EMBL/GenBank/DDBJ whole genome shotgun (WGS) entry which is preliminary data.</text>
</comment>
<evidence type="ECO:0000313" key="4">
    <source>
        <dbReference type="EMBL" id="OWJ64426.1"/>
    </source>
</evidence>
<protein>
    <recommendedName>
        <fullName evidence="3">HD domain-containing protein</fullName>
    </recommendedName>
</protein>
<dbReference type="GO" id="GO:0002953">
    <property type="term" value="F:5'-deoxynucleotidase activity"/>
    <property type="evidence" value="ECO:0007669"/>
    <property type="project" value="InterPro"/>
</dbReference>
<keyword evidence="5" id="KW-1185">Reference proteome</keyword>
<gene>
    <name evidence="4" type="ORF">BWR60_24795</name>
</gene>
<feature type="domain" description="HD" evidence="3">
    <location>
        <begin position="30"/>
        <end position="185"/>
    </location>
</feature>
<dbReference type="Pfam" id="PF13023">
    <property type="entry name" value="HD_3"/>
    <property type="match status" value="1"/>
</dbReference>
<evidence type="ECO:0000313" key="5">
    <source>
        <dbReference type="Proteomes" id="UP000196655"/>
    </source>
</evidence>
<dbReference type="Proteomes" id="UP000196655">
    <property type="component" value="Unassembled WGS sequence"/>
</dbReference>
<dbReference type="PANTHER" id="PTHR11845:SF13">
    <property type="entry name" value="5'-DEOXYNUCLEOTIDASE HDDC2"/>
    <property type="match status" value="1"/>
</dbReference>
<keyword evidence="2" id="KW-0378">Hydrolase</keyword>
<accession>A0A211ZGV3</accession>
<dbReference type="GO" id="GO:0005737">
    <property type="term" value="C:cytoplasm"/>
    <property type="evidence" value="ECO:0007669"/>
    <property type="project" value="TreeGrafter"/>
</dbReference>
<dbReference type="Gene3D" id="1.10.3210.10">
    <property type="entry name" value="Hypothetical protein af1432"/>
    <property type="match status" value="1"/>
</dbReference>
<organism evidence="4 5">
    <name type="scientific">Inquilinus limosus</name>
    <dbReference type="NCBI Taxonomy" id="171674"/>
    <lineage>
        <taxon>Bacteria</taxon>
        <taxon>Pseudomonadati</taxon>
        <taxon>Pseudomonadota</taxon>
        <taxon>Alphaproteobacteria</taxon>
        <taxon>Rhodospirillales</taxon>
        <taxon>Rhodospirillaceae</taxon>
        <taxon>Inquilinus</taxon>
    </lineage>
</organism>
<dbReference type="SUPFAM" id="SSF109604">
    <property type="entry name" value="HD-domain/PDEase-like"/>
    <property type="match status" value="1"/>
</dbReference>
<keyword evidence="1" id="KW-0479">Metal-binding</keyword>
<dbReference type="InterPro" id="IPR006674">
    <property type="entry name" value="HD_domain"/>
</dbReference>
<dbReference type="PANTHER" id="PTHR11845">
    <property type="entry name" value="5'-DEOXYNUCLEOTIDASE HDDC2"/>
    <property type="match status" value="1"/>
</dbReference>
<proteinExistence type="predicted"/>
<dbReference type="AlphaFoldDB" id="A0A211ZGV3"/>
<dbReference type="GO" id="GO:0046872">
    <property type="term" value="F:metal ion binding"/>
    <property type="evidence" value="ECO:0007669"/>
    <property type="project" value="UniProtKB-KW"/>
</dbReference>
<evidence type="ECO:0000256" key="1">
    <source>
        <dbReference type="ARBA" id="ARBA00022723"/>
    </source>
</evidence>
<evidence type="ECO:0000259" key="3">
    <source>
        <dbReference type="Pfam" id="PF13023"/>
    </source>
</evidence>
<dbReference type="STRING" id="1122125.GCA_000423185_04593"/>
<evidence type="ECO:0000256" key="2">
    <source>
        <dbReference type="ARBA" id="ARBA00022801"/>
    </source>
</evidence>